<proteinExistence type="predicted"/>
<dbReference type="AlphaFoldDB" id="A0A8J2KNZ7"/>
<sequence>MNANKARLEVTVGYPSQKDFSERSNGIITPPNDEITSQRDSFTEKMKMEFINLTPNLPEDKNLEYFCKQLF</sequence>
<gene>
    <name evidence="2" type="ORF">AFUS01_LOCUS27600</name>
</gene>
<feature type="non-terminal residue" evidence="2">
    <location>
        <position position="1"/>
    </location>
</feature>
<evidence type="ECO:0000313" key="3">
    <source>
        <dbReference type="Proteomes" id="UP000708208"/>
    </source>
</evidence>
<evidence type="ECO:0000256" key="1">
    <source>
        <dbReference type="SAM" id="MobiDB-lite"/>
    </source>
</evidence>
<comment type="caution">
    <text evidence="2">The sequence shown here is derived from an EMBL/GenBank/DDBJ whole genome shotgun (WGS) entry which is preliminary data.</text>
</comment>
<name>A0A8J2KNZ7_9HEXA</name>
<reference evidence="2" key="1">
    <citation type="submission" date="2021-06" db="EMBL/GenBank/DDBJ databases">
        <authorList>
            <person name="Hodson N. C."/>
            <person name="Mongue J. A."/>
            <person name="Jaron S. K."/>
        </authorList>
    </citation>
    <scope>NUCLEOTIDE SEQUENCE</scope>
</reference>
<accession>A0A8J2KNZ7</accession>
<dbReference type="Proteomes" id="UP000708208">
    <property type="component" value="Unassembled WGS sequence"/>
</dbReference>
<evidence type="ECO:0000313" key="2">
    <source>
        <dbReference type="EMBL" id="CAG7817011.1"/>
    </source>
</evidence>
<organism evidence="2 3">
    <name type="scientific">Allacma fusca</name>
    <dbReference type="NCBI Taxonomy" id="39272"/>
    <lineage>
        <taxon>Eukaryota</taxon>
        <taxon>Metazoa</taxon>
        <taxon>Ecdysozoa</taxon>
        <taxon>Arthropoda</taxon>
        <taxon>Hexapoda</taxon>
        <taxon>Collembola</taxon>
        <taxon>Symphypleona</taxon>
        <taxon>Sminthuridae</taxon>
        <taxon>Allacma</taxon>
    </lineage>
</organism>
<dbReference type="EMBL" id="CAJVCH010384764">
    <property type="protein sequence ID" value="CAG7817011.1"/>
    <property type="molecule type" value="Genomic_DNA"/>
</dbReference>
<protein>
    <submittedName>
        <fullName evidence="2">Uncharacterized protein</fullName>
    </submittedName>
</protein>
<keyword evidence="3" id="KW-1185">Reference proteome</keyword>
<feature type="region of interest" description="Disordered" evidence="1">
    <location>
        <begin position="17"/>
        <end position="36"/>
    </location>
</feature>